<sequence length="246" mass="25900">MLKGKTAVVTGASRGIGRAIALKLAEQGANIAVNYASSEQEGLKLAQEIENLGGRALVLKADVSVFSEAEQLIAMAKAEFGTIDILVNNAGITRDGLLMRMSEDDFDRVVEVDLKGVFNCTRHAVPIMVKQRSGRIVNITSVVGILGNAGQVNYAAAKAGVIGLTKSLAKEIGSRNITVNAVAPGFIETDMTSGLSDKVRELTKESIALKRFGKPENIADTVLFLASDAGEYITGQVISVDGGMAF</sequence>
<evidence type="ECO:0000256" key="4">
    <source>
        <dbReference type="ARBA" id="ARBA00022516"/>
    </source>
</evidence>
<evidence type="ECO:0000256" key="7">
    <source>
        <dbReference type="ARBA" id="ARBA00023002"/>
    </source>
</evidence>
<comment type="subunit">
    <text evidence="14">Homotetramer.</text>
</comment>
<dbReference type="EC" id="1.1.1.100" evidence="14"/>
<dbReference type="Pfam" id="PF13561">
    <property type="entry name" value="adh_short_C2"/>
    <property type="match status" value="1"/>
</dbReference>
<dbReference type="PANTHER" id="PTHR42879">
    <property type="entry name" value="3-OXOACYL-(ACYL-CARRIER-PROTEIN) REDUCTASE"/>
    <property type="match status" value="1"/>
</dbReference>
<dbReference type="SMART" id="SM00822">
    <property type="entry name" value="PKS_KR"/>
    <property type="match status" value="1"/>
</dbReference>
<dbReference type="Gene3D" id="3.40.50.720">
    <property type="entry name" value="NAD(P)-binding Rossmann-like Domain"/>
    <property type="match status" value="1"/>
</dbReference>
<gene>
    <name evidence="16" type="primary">fabG</name>
    <name evidence="16" type="ORF">GQ588_13480</name>
</gene>
<proteinExistence type="inferred from homology"/>
<dbReference type="RefSeq" id="WP_019224679.1">
    <property type="nucleotide sequence ID" value="NZ_CP046996.1"/>
</dbReference>
<keyword evidence="6 13" id="KW-0521">NADP</keyword>
<evidence type="ECO:0000256" key="2">
    <source>
        <dbReference type="ARBA" id="ARBA00005194"/>
    </source>
</evidence>
<dbReference type="GO" id="GO:0051287">
    <property type="term" value="F:NAD binding"/>
    <property type="evidence" value="ECO:0007669"/>
    <property type="project" value="UniProtKB-UniRule"/>
</dbReference>
<feature type="binding site" evidence="13">
    <location>
        <position position="187"/>
    </location>
    <ligand>
        <name>NADP(+)</name>
        <dbReference type="ChEBI" id="CHEBI:58349"/>
    </ligand>
</feature>
<dbReference type="GO" id="GO:0008202">
    <property type="term" value="P:steroid metabolic process"/>
    <property type="evidence" value="ECO:0007669"/>
    <property type="project" value="UniProtKB-KW"/>
</dbReference>
<feature type="domain" description="Ketoreductase" evidence="15">
    <location>
        <begin position="5"/>
        <end position="185"/>
    </location>
</feature>
<keyword evidence="5 14" id="KW-0276">Fatty acid metabolism</keyword>
<keyword evidence="9 14" id="KW-0275">Fatty acid biosynthesis</keyword>
<comment type="pathway">
    <text evidence="2 14">Lipid metabolism; fatty acid biosynthesis.</text>
</comment>
<dbReference type="InterPro" id="IPR011284">
    <property type="entry name" value="3oxo_ACP_reduc"/>
</dbReference>
<evidence type="ECO:0000256" key="1">
    <source>
        <dbReference type="ARBA" id="ARBA00002607"/>
    </source>
</evidence>
<evidence type="ECO:0000256" key="10">
    <source>
        <dbReference type="ARBA" id="ARBA00023221"/>
    </source>
</evidence>
<dbReference type="InterPro" id="IPR002347">
    <property type="entry name" value="SDR_fam"/>
</dbReference>
<dbReference type="PROSITE" id="PS00061">
    <property type="entry name" value="ADH_SHORT"/>
    <property type="match status" value="1"/>
</dbReference>
<dbReference type="NCBIfam" id="NF005559">
    <property type="entry name" value="PRK07231.1"/>
    <property type="match status" value="1"/>
</dbReference>
<organism evidence="16 17">
    <name type="scientific">Dehalobacter restrictus</name>
    <dbReference type="NCBI Taxonomy" id="55583"/>
    <lineage>
        <taxon>Bacteria</taxon>
        <taxon>Bacillati</taxon>
        <taxon>Bacillota</taxon>
        <taxon>Clostridia</taxon>
        <taxon>Eubacteriales</taxon>
        <taxon>Desulfitobacteriaceae</taxon>
        <taxon>Dehalobacter</taxon>
    </lineage>
</organism>
<evidence type="ECO:0000256" key="6">
    <source>
        <dbReference type="ARBA" id="ARBA00022857"/>
    </source>
</evidence>
<dbReference type="PRINTS" id="PR00081">
    <property type="entry name" value="GDHRDH"/>
</dbReference>
<dbReference type="InterPro" id="IPR020904">
    <property type="entry name" value="Sc_DH/Rdtase_CS"/>
</dbReference>
<dbReference type="NCBIfam" id="NF009466">
    <property type="entry name" value="PRK12826.1-2"/>
    <property type="match status" value="1"/>
</dbReference>
<name>A0A857DLU7_9FIRM</name>
<comment type="similarity">
    <text evidence="3 14">Belongs to the short-chain dehydrogenases/reductases (SDR) family.</text>
</comment>
<evidence type="ECO:0000313" key="17">
    <source>
        <dbReference type="Proteomes" id="UP000430508"/>
    </source>
</evidence>
<dbReference type="CDD" id="cd05333">
    <property type="entry name" value="BKR_SDR_c"/>
    <property type="match status" value="1"/>
</dbReference>
<keyword evidence="4 14" id="KW-0444">Lipid biosynthesis</keyword>
<evidence type="ECO:0000256" key="3">
    <source>
        <dbReference type="ARBA" id="ARBA00006484"/>
    </source>
</evidence>
<evidence type="ECO:0000259" key="15">
    <source>
        <dbReference type="SMART" id="SM00822"/>
    </source>
</evidence>
<evidence type="ECO:0000256" key="8">
    <source>
        <dbReference type="ARBA" id="ARBA00023098"/>
    </source>
</evidence>
<feature type="active site" description="Proton acceptor" evidence="12">
    <location>
        <position position="154"/>
    </location>
</feature>
<dbReference type="FunFam" id="3.40.50.720:FF:000037">
    <property type="entry name" value="3-oxoacyl-[acyl-carrier-protein] reductase FabG"/>
    <property type="match status" value="1"/>
</dbReference>
<dbReference type="InterPro" id="IPR057326">
    <property type="entry name" value="KR_dom"/>
</dbReference>
<dbReference type="PANTHER" id="PTHR42879:SF2">
    <property type="entry name" value="3-OXOACYL-[ACYL-CARRIER-PROTEIN] REDUCTASE FABG"/>
    <property type="match status" value="1"/>
</dbReference>
<evidence type="ECO:0000256" key="14">
    <source>
        <dbReference type="RuleBase" id="RU366074"/>
    </source>
</evidence>
<dbReference type="InterPro" id="IPR050259">
    <property type="entry name" value="SDR"/>
</dbReference>
<comment type="function">
    <text evidence="1 14">Catalyzes the NADPH-dependent reduction of beta-ketoacyl-ACP substrates to beta-hydroxyacyl-ACP products, the first reductive step in the elongation cycle of fatty acid biosynthesis.</text>
</comment>
<comment type="catalytic activity">
    <reaction evidence="11 14">
        <text>a (3R)-hydroxyacyl-[ACP] + NADP(+) = a 3-oxoacyl-[ACP] + NADPH + H(+)</text>
        <dbReference type="Rhea" id="RHEA:17397"/>
        <dbReference type="Rhea" id="RHEA-COMP:9916"/>
        <dbReference type="Rhea" id="RHEA-COMP:9945"/>
        <dbReference type="ChEBI" id="CHEBI:15378"/>
        <dbReference type="ChEBI" id="CHEBI:57783"/>
        <dbReference type="ChEBI" id="CHEBI:58349"/>
        <dbReference type="ChEBI" id="CHEBI:78776"/>
        <dbReference type="ChEBI" id="CHEBI:78827"/>
        <dbReference type="EC" id="1.1.1.100"/>
    </reaction>
</comment>
<dbReference type="UniPathway" id="UPA00094"/>
<evidence type="ECO:0000256" key="11">
    <source>
        <dbReference type="ARBA" id="ARBA00048508"/>
    </source>
</evidence>
<accession>A0A857DLU7</accession>
<feature type="binding site" evidence="13">
    <location>
        <position position="89"/>
    </location>
    <ligand>
        <name>NADP(+)</name>
        <dbReference type="ChEBI" id="CHEBI:58349"/>
    </ligand>
</feature>
<dbReference type="InterPro" id="IPR036291">
    <property type="entry name" value="NAD(P)-bd_dom_sf"/>
</dbReference>
<reference evidence="16 17" key="1">
    <citation type="submission" date="2019-12" db="EMBL/GenBank/DDBJ databases">
        <title>Sequence classification of anaerobic respiratory reductive dehalogenases: First we see many, then we see few.</title>
        <authorList>
            <person name="Molenda O."/>
            <person name="Puentes Jacome L.A."/>
            <person name="Cao X."/>
            <person name="Nesbo C.L."/>
            <person name="Tang S."/>
            <person name="Morson N."/>
            <person name="Patron J."/>
            <person name="Lomheim L."/>
            <person name="Wishart D.S."/>
            <person name="Edwards E.A."/>
        </authorList>
    </citation>
    <scope>NUCLEOTIDE SEQUENCE [LARGE SCALE GENOMIC DNA]</scope>
    <source>
        <strain evidence="16 17">12DCA</strain>
    </source>
</reference>
<evidence type="ECO:0000256" key="12">
    <source>
        <dbReference type="PIRSR" id="PIRSR611284-1"/>
    </source>
</evidence>
<dbReference type="Proteomes" id="UP000430508">
    <property type="component" value="Chromosome"/>
</dbReference>
<keyword evidence="10" id="KW-0753">Steroid metabolism</keyword>
<keyword evidence="7 14" id="KW-0560">Oxidoreductase</keyword>
<dbReference type="PRINTS" id="PR00080">
    <property type="entry name" value="SDRFAMILY"/>
</dbReference>
<dbReference type="NCBIfam" id="TIGR01830">
    <property type="entry name" value="3oxo_ACP_reduc"/>
    <property type="match status" value="1"/>
</dbReference>
<dbReference type="GO" id="GO:0006633">
    <property type="term" value="P:fatty acid biosynthetic process"/>
    <property type="evidence" value="ECO:0007669"/>
    <property type="project" value="UniProtKB-UniPathway"/>
</dbReference>
<dbReference type="EMBL" id="CP046996">
    <property type="protein sequence ID" value="QHA01578.1"/>
    <property type="molecule type" value="Genomic_DNA"/>
</dbReference>
<evidence type="ECO:0000256" key="9">
    <source>
        <dbReference type="ARBA" id="ARBA00023160"/>
    </source>
</evidence>
<evidence type="ECO:0000256" key="13">
    <source>
        <dbReference type="PIRSR" id="PIRSR611284-2"/>
    </source>
</evidence>
<dbReference type="SUPFAM" id="SSF51735">
    <property type="entry name" value="NAD(P)-binding Rossmann-fold domains"/>
    <property type="match status" value="1"/>
</dbReference>
<evidence type="ECO:0000313" key="16">
    <source>
        <dbReference type="EMBL" id="QHA01578.1"/>
    </source>
</evidence>
<protein>
    <recommendedName>
        <fullName evidence="14">3-oxoacyl-[acyl-carrier-protein] reductase</fullName>
        <ecNumber evidence="14">1.1.1.100</ecNumber>
    </recommendedName>
</protein>
<evidence type="ECO:0000256" key="5">
    <source>
        <dbReference type="ARBA" id="ARBA00022832"/>
    </source>
</evidence>
<dbReference type="AlphaFoldDB" id="A0A857DLU7"/>
<keyword evidence="8 14" id="KW-0443">Lipid metabolism</keyword>
<dbReference type="GO" id="GO:0004316">
    <property type="term" value="F:3-oxoacyl-[acyl-carrier-protein] reductase (NADPH) activity"/>
    <property type="evidence" value="ECO:0007669"/>
    <property type="project" value="UniProtKB-UniRule"/>
</dbReference>
<feature type="binding site" evidence="13">
    <location>
        <begin position="154"/>
        <end position="158"/>
    </location>
    <ligand>
        <name>NADP(+)</name>
        <dbReference type="ChEBI" id="CHEBI:58349"/>
    </ligand>
</feature>
<feature type="binding site" evidence="13">
    <location>
        <begin position="11"/>
        <end position="14"/>
    </location>
    <ligand>
        <name>NADP(+)</name>
        <dbReference type="ChEBI" id="CHEBI:58349"/>
    </ligand>
</feature>